<dbReference type="EMBL" id="JBHTIA010000008">
    <property type="protein sequence ID" value="MFD0765526.1"/>
    <property type="molecule type" value="Genomic_DNA"/>
</dbReference>
<evidence type="ECO:0000259" key="1">
    <source>
        <dbReference type="Pfam" id="PF13470"/>
    </source>
</evidence>
<dbReference type="CDD" id="cd09854">
    <property type="entry name" value="PIN_VapC-like"/>
    <property type="match status" value="1"/>
</dbReference>
<dbReference type="InterPro" id="IPR029060">
    <property type="entry name" value="PIN-like_dom_sf"/>
</dbReference>
<dbReference type="Proteomes" id="UP001597073">
    <property type="component" value="Unassembled WGS sequence"/>
</dbReference>
<organism evidence="2 3">
    <name type="scientific">Mucilaginibacter lutimaris</name>
    <dbReference type="NCBI Taxonomy" id="931629"/>
    <lineage>
        <taxon>Bacteria</taxon>
        <taxon>Pseudomonadati</taxon>
        <taxon>Bacteroidota</taxon>
        <taxon>Sphingobacteriia</taxon>
        <taxon>Sphingobacteriales</taxon>
        <taxon>Sphingobacteriaceae</taxon>
        <taxon>Mucilaginibacter</taxon>
    </lineage>
</organism>
<dbReference type="RefSeq" id="WP_377142748.1">
    <property type="nucleotide sequence ID" value="NZ_JBHTIA010000008.1"/>
</dbReference>
<accession>A0ABW2ZH92</accession>
<evidence type="ECO:0000313" key="3">
    <source>
        <dbReference type="Proteomes" id="UP001597073"/>
    </source>
</evidence>
<dbReference type="Gene3D" id="3.40.50.1010">
    <property type="entry name" value="5'-nuclease"/>
    <property type="match status" value="1"/>
</dbReference>
<comment type="caution">
    <text evidence="2">The sequence shown here is derived from an EMBL/GenBank/DDBJ whole genome shotgun (WGS) entry which is preliminary data.</text>
</comment>
<feature type="domain" description="PIN" evidence="1">
    <location>
        <begin position="4"/>
        <end position="117"/>
    </location>
</feature>
<name>A0ABW2ZH92_9SPHI</name>
<reference evidence="3" key="1">
    <citation type="journal article" date="2019" name="Int. J. Syst. Evol. Microbiol.">
        <title>The Global Catalogue of Microorganisms (GCM) 10K type strain sequencing project: providing services to taxonomists for standard genome sequencing and annotation.</title>
        <authorList>
            <consortium name="The Broad Institute Genomics Platform"/>
            <consortium name="The Broad Institute Genome Sequencing Center for Infectious Disease"/>
            <person name="Wu L."/>
            <person name="Ma J."/>
        </authorList>
    </citation>
    <scope>NUCLEOTIDE SEQUENCE [LARGE SCALE GENOMIC DNA]</scope>
    <source>
        <strain evidence="3">CCUG 60742</strain>
    </source>
</reference>
<protein>
    <submittedName>
        <fullName evidence="2">Type II toxin-antitoxin system VapC family toxin</fullName>
    </submittedName>
</protein>
<dbReference type="InterPro" id="IPR002716">
    <property type="entry name" value="PIN_dom"/>
</dbReference>
<keyword evidence="3" id="KW-1185">Reference proteome</keyword>
<evidence type="ECO:0000313" key="2">
    <source>
        <dbReference type="EMBL" id="MFD0765526.1"/>
    </source>
</evidence>
<proteinExistence type="predicted"/>
<dbReference type="SUPFAM" id="SSF88723">
    <property type="entry name" value="PIN domain-like"/>
    <property type="match status" value="1"/>
</dbReference>
<gene>
    <name evidence="2" type="ORF">ACFQZI_11745</name>
</gene>
<dbReference type="Pfam" id="PF13470">
    <property type="entry name" value="PIN_3"/>
    <property type="match status" value="1"/>
</dbReference>
<sequence>MAIKVFLDANVLLDYILKREYYNDAKDIFELIEEKDVDGYITSSVLHITGYWVSKAYGALKSKKILLNLLEHVTLIDIPHDTALIALHSKIDDIEDALQYYTAIYHKLDYFISRDKKLGKDSIPVLQVYSPVEFIKRIK</sequence>